<dbReference type="EMBL" id="JACONT010000017">
    <property type="protein sequence ID" value="MBC3941880.1"/>
    <property type="molecule type" value="Genomic_DNA"/>
</dbReference>
<gene>
    <name evidence="1" type="ORF">H8S47_09325</name>
</gene>
<comment type="caution">
    <text evidence="1">The sequence shown here is derived from an EMBL/GenBank/DDBJ whole genome shotgun (WGS) entry which is preliminary data.</text>
</comment>
<evidence type="ECO:0000313" key="1">
    <source>
        <dbReference type="EMBL" id="MBC3941880.1"/>
    </source>
</evidence>
<sequence length="47" mass="4647">MPMPAASTVVTAPKAMEARVIALAGDDGRETGAASMAGFAPVDDEGL</sequence>
<protein>
    <submittedName>
        <fullName evidence="1">Uncharacterized protein</fullName>
    </submittedName>
</protein>
<keyword evidence="2" id="KW-1185">Reference proteome</keyword>
<name>A0ABR7AN41_9SPHN</name>
<dbReference type="RefSeq" id="WP_187503598.1">
    <property type="nucleotide sequence ID" value="NZ_CP162536.1"/>
</dbReference>
<organism evidence="1 2">
    <name type="scientific">Sphingomonas albertensis</name>
    <dbReference type="NCBI Taxonomy" id="2762591"/>
    <lineage>
        <taxon>Bacteria</taxon>
        <taxon>Pseudomonadati</taxon>
        <taxon>Pseudomonadota</taxon>
        <taxon>Alphaproteobacteria</taxon>
        <taxon>Sphingomonadales</taxon>
        <taxon>Sphingomonadaceae</taxon>
        <taxon>Sphingomonas</taxon>
    </lineage>
</organism>
<accession>A0ABR7AN41</accession>
<evidence type="ECO:0000313" key="2">
    <source>
        <dbReference type="Proteomes" id="UP000597613"/>
    </source>
</evidence>
<proteinExistence type="predicted"/>
<dbReference type="Proteomes" id="UP000597613">
    <property type="component" value="Unassembled WGS sequence"/>
</dbReference>
<reference evidence="1 2" key="1">
    <citation type="submission" date="2020-08" db="EMBL/GenBank/DDBJ databases">
        <title>Putative novel bacterial strains isolated from necrotic wheat leaf tissues caused by Xanthomonas translucens.</title>
        <authorList>
            <person name="Tambong J.T."/>
        </authorList>
    </citation>
    <scope>NUCLEOTIDE SEQUENCE [LARGE SCALE GENOMIC DNA]</scope>
    <source>
        <strain evidence="2">DOAB 1063</strain>
    </source>
</reference>